<dbReference type="InterPro" id="IPR029016">
    <property type="entry name" value="GAF-like_dom_sf"/>
</dbReference>
<dbReference type="PROSITE" id="PS51077">
    <property type="entry name" value="HTH_ICLR"/>
    <property type="match status" value="1"/>
</dbReference>
<dbReference type="RefSeq" id="WP_157688078.1">
    <property type="nucleotide sequence ID" value="NZ_CP034345.1"/>
</dbReference>
<keyword evidence="2" id="KW-0238">DNA-binding</keyword>
<dbReference type="GO" id="GO:0003677">
    <property type="term" value="F:DNA binding"/>
    <property type="evidence" value="ECO:0007669"/>
    <property type="project" value="UniProtKB-KW"/>
</dbReference>
<accession>A0A6B9F3G3</accession>
<feature type="domain" description="HTH iclR-type" evidence="4">
    <location>
        <begin position="11"/>
        <end position="70"/>
    </location>
</feature>
<dbReference type="CDD" id="cd00090">
    <property type="entry name" value="HTH_ARSR"/>
    <property type="match status" value="1"/>
</dbReference>
<dbReference type="SMART" id="SM00346">
    <property type="entry name" value="HTH_ICLR"/>
    <property type="match status" value="1"/>
</dbReference>
<evidence type="ECO:0000256" key="2">
    <source>
        <dbReference type="ARBA" id="ARBA00023125"/>
    </source>
</evidence>
<keyword evidence="7" id="KW-1185">Reference proteome</keyword>
<dbReference type="InterPro" id="IPR036388">
    <property type="entry name" value="WH-like_DNA-bd_sf"/>
</dbReference>
<keyword evidence="1" id="KW-0805">Transcription regulation</keyword>
<dbReference type="GO" id="GO:0003700">
    <property type="term" value="F:DNA-binding transcription factor activity"/>
    <property type="evidence" value="ECO:0007669"/>
    <property type="project" value="TreeGrafter"/>
</dbReference>
<dbReference type="OrthoDB" id="14763at2157"/>
<dbReference type="PANTHER" id="PTHR30136">
    <property type="entry name" value="HELIX-TURN-HELIX TRANSCRIPTIONAL REGULATOR, ICLR FAMILY"/>
    <property type="match status" value="1"/>
</dbReference>
<dbReference type="InterPro" id="IPR005471">
    <property type="entry name" value="Tscrpt_reg_IclR_N"/>
</dbReference>
<evidence type="ECO:0000259" key="4">
    <source>
        <dbReference type="PROSITE" id="PS51077"/>
    </source>
</evidence>
<sequence>MTTDDIAARGVKATATTLEIVEHLYEADGSRLHEIADELGLANSTVHQHLNTLTTDGYVVKEGKQYYVGLEFLHVASYARRRKKANRISAAIVEKAYEKTGEPMWFIVEENGRGYHVYQYPQRRDSVIDTRPGKRIYLHANAAGKSILAHLDQERVDEIIDRWGMPAITENTITDRDELAAALDRVRERGYAYNREEHVPGYGGIAAPVTRQDGTVVGALATGAPMQHLQGEPMNDELPEQMLKIVNEFELQIKFA</sequence>
<evidence type="ECO:0000256" key="1">
    <source>
        <dbReference type="ARBA" id="ARBA00023015"/>
    </source>
</evidence>
<dbReference type="InterPro" id="IPR036390">
    <property type="entry name" value="WH_DNA-bd_sf"/>
</dbReference>
<organism evidence="6 7">
    <name type="scientific">Haloplanus rallus</name>
    <dbReference type="NCBI Taxonomy" id="1816183"/>
    <lineage>
        <taxon>Archaea</taxon>
        <taxon>Methanobacteriati</taxon>
        <taxon>Methanobacteriota</taxon>
        <taxon>Stenosarchaea group</taxon>
        <taxon>Halobacteria</taxon>
        <taxon>Halobacteriales</taxon>
        <taxon>Haloferacaceae</taxon>
        <taxon>Haloplanus</taxon>
    </lineage>
</organism>
<dbReference type="KEGG" id="hra:EI982_03100"/>
<evidence type="ECO:0000313" key="6">
    <source>
        <dbReference type="EMBL" id="QGX93842.1"/>
    </source>
</evidence>
<dbReference type="GeneID" id="99244882"/>
<evidence type="ECO:0000259" key="5">
    <source>
        <dbReference type="PROSITE" id="PS51078"/>
    </source>
</evidence>
<dbReference type="AlphaFoldDB" id="A0A6B9F3G3"/>
<dbReference type="PANTHER" id="PTHR30136:SF35">
    <property type="entry name" value="HTH-TYPE TRANSCRIPTIONAL REGULATOR RV1719"/>
    <property type="match status" value="1"/>
</dbReference>
<dbReference type="InterPro" id="IPR014757">
    <property type="entry name" value="Tscrpt_reg_IclR_C"/>
</dbReference>
<dbReference type="Gene3D" id="3.30.450.40">
    <property type="match status" value="1"/>
</dbReference>
<dbReference type="PROSITE" id="PS51078">
    <property type="entry name" value="ICLR_ED"/>
    <property type="match status" value="1"/>
</dbReference>
<dbReference type="Gene3D" id="1.10.10.10">
    <property type="entry name" value="Winged helix-like DNA-binding domain superfamily/Winged helix DNA-binding domain"/>
    <property type="match status" value="1"/>
</dbReference>
<dbReference type="EMBL" id="CP034345">
    <property type="protein sequence ID" value="QGX93842.1"/>
    <property type="molecule type" value="Genomic_DNA"/>
</dbReference>
<dbReference type="InterPro" id="IPR011991">
    <property type="entry name" value="ArsR-like_HTH"/>
</dbReference>
<evidence type="ECO:0000313" key="7">
    <source>
        <dbReference type="Proteomes" id="UP000428325"/>
    </source>
</evidence>
<proteinExistence type="predicted"/>
<dbReference type="Proteomes" id="UP000428325">
    <property type="component" value="Chromosome"/>
</dbReference>
<name>A0A6B9F3G3_9EURY</name>
<dbReference type="SUPFAM" id="SSF55781">
    <property type="entry name" value="GAF domain-like"/>
    <property type="match status" value="1"/>
</dbReference>
<dbReference type="Pfam" id="PF01614">
    <property type="entry name" value="IclR_C"/>
    <property type="match status" value="1"/>
</dbReference>
<dbReference type="InterPro" id="IPR050707">
    <property type="entry name" value="HTH_MetabolicPath_Reg"/>
</dbReference>
<keyword evidence="3" id="KW-0804">Transcription</keyword>
<evidence type="ECO:0000256" key="3">
    <source>
        <dbReference type="ARBA" id="ARBA00023163"/>
    </source>
</evidence>
<reference evidence="6 7" key="1">
    <citation type="submission" date="2018-12" db="EMBL/GenBank/DDBJ databases">
        <title>Complete genome sequence of Haloplanus rallus MBLA0036.</title>
        <authorList>
            <person name="Nam Y.-d."/>
            <person name="Kang J."/>
            <person name="Chung W.-H."/>
            <person name="Park Y.S."/>
        </authorList>
    </citation>
    <scope>NUCLEOTIDE SEQUENCE [LARGE SCALE GENOMIC DNA]</scope>
    <source>
        <strain evidence="6 7">MBLA0036</strain>
    </source>
</reference>
<protein>
    <submittedName>
        <fullName evidence="6">IclR family transcriptional regulator</fullName>
    </submittedName>
</protein>
<feature type="domain" description="IclR-ED" evidence="5">
    <location>
        <begin position="71"/>
        <end position="255"/>
    </location>
</feature>
<gene>
    <name evidence="6" type="ORF">EI982_03100</name>
</gene>
<dbReference type="GO" id="GO:0045892">
    <property type="term" value="P:negative regulation of DNA-templated transcription"/>
    <property type="evidence" value="ECO:0007669"/>
    <property type="project" value="TreeGrafter"/>
</dbReference>
<dbReference type="Pfam" id="PF09339">
    <property type="entry name" value="HTH_IclR"/>
    <property type="match status" value="1"/>
</dbReference>
<dbReference type="SUPFAM" id="SSF46785">
    <property type="entry name" value="Winged helix' DNA-binding domain"/>
    <property type="match status" value="1"/>
</dbReference>